<keyword evidence="11 14" id="KW-0804">Transcription</keyword>
<dbReference type="InterPro" id="IPR036388">
    <property type="entry name" value="WH-like_DNA-bd_sf"/>
</dbReference>
<comment type="similarity">
    <text evidence="2 14">Belongs to the Fur family.</text>
</comment>
<dbReference type="GO" id="GO:0003700">
    <property type="term" value="F:DNA-binding transcription factor activity"/>
    <property type="evidence" value="ECO:0007669"/>
    <property type="project" value="UniProtKB-UniRule"/>
</dbReference>
<dbReference type="InterPro" id="IPR002481">
    <property type="entry name" value="FUR"/>
</dbReference>
<evidence type="ECO:0000313" key="15">
    <source>
        <dbReference type="EMBL" id="MBB4844402.1"/>
    </source>
</evidence>
<dbReference type="PANTHER" id="PTHR33202">
    <property type="entry name" value="ZINC UPTAKE REGULATION PROTEIN"/>
    <property type="match status" value="1"/>
</dbReference>
<dbReference type="Gene3D" id="3.30.1490.190">
    <property type="match status" value="1"/>
</dbReference>
<dbReference type="RefSeq" id="WP_184300649.1">
    <property type="nucleotide sequence ID" value="NZ_JACHLP010000005.1"/>
</dbReference>
<feature type="binding site" evidence="12">
    <location>
        <position position="100"/>
    </location>
    <ligand>
        <name>Zn(2+)</name>
        <dbReference type="ChEBI" id="CHEBI:29105"/>
    </ligand>
</feature>
<comment type="caution">
    <text evidence="15">The sequence shown here is derived from an EMBL/GenBank/DDBJ whole genome shotgun (WGS) entry which is preliminary data.</text>
</comment>
<evidence type="ECO:0000256" key="12">
    <source>
        <dbReference type="PIRSR" id="PIRSR602481-1"/>
    </source>
</evidence>
<keyword evidence="16" id="KW-1185">Reference proteome</keyword>
<dbReference type="Proteomes" id="UP000562027">
    <property type="component" value="Unassembled WGS sequence"/>
</dbReference>
<dbReference type="Pfam" id="PF01475">
    <property type="entry name" value="FUR"/>
    <property type="match status" value="1"/>
</dbReference>
<feature type="binding site" evidence="12">
    <location>
        <position position="137"/>
    </location>
    <ligand>
        <name>Zn(2+)</name>
        <dbReference type="ChEBI" id="CHEBI:29105"/>
    </ligand>
</feature>
<feature type="binding site" evidence="12">
    <location>
        <position position="140"/>
    </location>
    <ligand>
        <name>Zn(2+)</name>
        <dbReference type="ChEBI" id="CHEBI:29105"/>
    </ligand>
</feature>
<dbReference type="AlphaFoldDB" id="A0A840LCM5"/>
<keyword evidence="10 14" id="KW-0238">DNA-binding</keyword>
<dbReference type="PANTHER" id="PTHR33202:SF2">
    <property type="entry name" value="FERRIC UPTAKE REGULATION PROTEIN"/>
    <property type="match status" value="1"/>
</dbReference>
<evidence type="ECO:0000256" key="1">
    <source>
        <dbReference type="ARBA" id="ARBA00004496"/>
    </source>
</evidence>
<dbReference type="GO" id="GO:0045892">
    <property type="term" value="P:negative regulation of DNA-templated transcription"/>
    <property type="evidence" value="ECO:0007669"/>
    <property type="project" value="TreeGrafter"/>
</dbReference>
<feature type="binding site" evidence="13">
    <location>
        <position position="129"/>
    </location>
    <ligand>
        <name>Fe cation</name>
        <dbReference type="ChEBI" id="CHEBI:24875"/>
    </ligand>
</feature>
<dbReference type="EMBL" id="JACHLP010000005">
    <property type="protein sequence ID" value="MBB4844402.1"/>
    <property type="molecule type" value="Genomic_DNA"/>
</dbReference>
<comment type="cofactor">
    <cofactor evidence="12">
        <name>Zn(2+)</name>
        <dbReference type="ChEBI" id="CHEBI:29105"/>
    </cofactor>
    <text evidence="12">Binds 1 zinc ion per subunit.</text>
</comment>
<organism evidence="15 16">
    <name type="scientific">Roseateles oligotrophus</name>
    <dbReference type="NCBI Taxonomy" id="1769250"/>
    <lineage>
        <taxon>Bacteria</taxon>
        <taxon>Pseudomonadati</taxon>
        <taxon>Pseudomonadota</taxon>
        <taxon>Betaproteobacteria</taxon>
        <taxon>Burkholderiales</taxon>
        <taxon>Sphaerotilaceae</taxon>
        <taxon>Roseateles</taxon>
    </lineage>
</organism>
<keyword evidence="8 12" id="KW-0862">Zinc</keyword>
<keyword evidence="7 12" id="KW-0479">Metal-binding</keyword>
<dbReference type="GO" id="GO:0005829">
    <property type="term" value="C:cytosol"/>
    <property type="evidence" value="ECO:0007669"/>
    <property type="project" value="TreeGrafter"/>
</dbReference>
<dbReference type="InterPro" id="IPR043135">
    <property type="entry name" value="Fur_C"/>
</dbReference>
<dbReference type="InterPro" id="IPR036390">
    <property type="entry name" value="WH_DNA-bd_sf"/>
</dbReference>
<protein>
    <recommendedName>
        <fullName evidence="4 14">Ferric uptake regulation protein</fullName>
    </recommendedName>
</protein>
<gene>
    <name evidence="14" type="primary">fur</name>
    <name evidence="15" type="ORF">HNP55_002938</name>
</gene>
<reference evidence="15 16" key="1">
    <citation type="submission" date="2020-08" db="EMBL/GenBank/DDBJ databases">
        <title>Functional genomics of gut bacteria from endangered species of beetles.</title>
        <authorList>
            <person name="Carlos-Shanley C."/>
        </authorList>
    </citation>
    <scope>NUCLEOTIDE SEQUENCE [LARGE SCALE GENOMIC DNA]</scope>
    <source>
        <strain evidence="15 16">S00239</strain>
    </source>
</reference>
<name>A0A840LCM5_9BURK</name>
<keyword evidence="9 14" id="KW-0805">Transcription regulation</keyword>
<comment type="subunit">
    <text evidence="3 14">Homodimer.</text>
</comment>
<feature type="binding site" evidence="13">
    <location>
        <position position="112"/>
    </location>
    <ligand>
        <name>Fe cation</name>
        <dbReference type="ChEBI" id="CHEBI:24875"/>
    </ligand>
</feature>
<evidence type="ECO:0000256" key="9">
    <source>
        <dbReference type="ARBA" id="ARBA00023015"/>
    </source>
</evidence>
<evidence type="ECO:0000256" key="7">
    <source>
        <dbReference type="ARBA" id="ARBA00022723"/>
    </source>
</evidence>
<evidence type="ECO:0000256" key="14">
    <source>
        <dbReference type="RuleBase" id="RU364037"/>
    </source>
</evidence>
<dbReference type="SUPFAM" id="SSF46785">
    <property type="entry name" value="Winged helix' DNA-binding domain"/>
    <property type="match status" value="1"/>
</dbReference>
<evidence type="ECO:0000256" key="13">
    <source>
        <dbReference type="PIRSR" id="PIRSR602481-2"/>
    </source>
</evidence>
<sequence>MKNLQELDNQDLKRTGLKATLPRRLVLEIIRSSSERHLSAEDVYRRLLAHGHDVGLATVYRVLSQLESAGLLSRNVFEAGKALFELNEGGDHDHLICLGCGRVDEFRNQAVEALRQDVAVAHRYQLTRHRLALYGYCPDCTPGHPAGR</sequence>
<evidence type="ECO:0000256" key="5">
    <source>
        <dbReference type="ARBA" id="ARBA00022490"/>
    </source>
</evidence>
<evidence type="ECO:0000256" key="6">
    <source>
        <dbReference type="ARBA" id="ARBA00022491"/>
    </source>
</evidence>
<dbReference type="NCBIfam" id="NF006999">
    <property type="entry name" value="PRK09462.1"/>
    <property type="match status" value="1"/>
</dbReference>
<evidence type="ECO:0000256" key="3">
    <source>
        <dbReference type="ARBA" id="ARBA00011738"/>
    </source>
</evidence>
<evidence type="ECO:0000256" key="8">
    <source>
        <dbReference type="ARBA" id="ARBA00022833"/>
    </source>
</evidence>
<accession>A0A840LCM5</accession>
<feature type="binding site" evidence="13">
    <location>
        <position position="93"/>
    </location>
    <ligand>
        <name>Fe cation</name>
        <dbReference type="ChEBI" id="CHEBI:24875"/>
    </ligand>
</feature>
<dbReference type="FunFam" id="1.10.10.10:FF:000007">
    <property type="entry name" value="Ferric uptake regulation protein"/>
    <property type="match status" value="1"/>
</dbReference>
<keyword evidence="6 14" id="KW-0678">Repressor</keyword>
<evidence type="ECO:0000256" key="4">
    <source>
        <dbReference type="ARBA" id="ARBA00020910"/>
    </source>
</evidence>
<evidence type="ECO:0000313" key="16">
    <source>
        <dbReference type="Proteomes" id="UP000562027"/>
    </source>
</evidence>
<comment type="subcellular location">
    <subcellularLocation>
        <location evidence="1 14">Cytoplasm</location>
    </subcellularLocation>
</comment>
<comment type="cofactor">
    <cofactor evidence="13">
        <name>Mn(2+)</name>
        <dbReference type="ChEBI" id="CHEBI:29035"/>
    </cofactor>
    <cofactor evidence="13">
        <name>Fe(2+)</name>
        <dbReference type="ChEBI" id="CHEBI:29033"/>
    </cofactor>
    <text evidence="13">Binds 1 Mn(2+) or Fe(2+) ion per subunit.</text>
</comment>
<dbReference type="GO" id="GO:0000976">
    <property type="term" value="F:transcription cis-regulatory region binding"/>
    <property type="evidence" value="ECO:0007669"/>
    <property type="project" value="TreeGrafter"/>
</dbReference>
<feature type="binding site" evidence="12">
    <location>
        <position position="97"/>
    </location>
    <ligand>
        <name>Zn(2+)</name>
        <dbReference type="ChEBI" id="CHEBI:29105"/>
    </ligand>
</feature>
<keyword evidence="13 14" id="KW-0408">Iron</keyword>
<dbReference type="CDD" id="cd07153">
    <property type="entry name" value="Fur_like"/>
    <property type="match status" value="1"/>
</dbReference>
<keyword evidence="5 14" id="KW-0963">Cytoplasm</keyword>
<evidence type="ECO:0000256" key="11">
    <source>
        <dbReference type="ARBA" id="ARBA00023163"/>
    </source>
</evidence>
<proteinExistence type="inferred from homology"/>
<dbReference type="GO" id="GO:1900705">
    <property type="term" value="P:negative regulation of siderophore biosynthetic process"/>
    <property type="evidence" value="ECO:0007669"/>
    <property type="project" value="TreeGrafter"/>
</dbReference>
<evidence type="ECO:0000256" key="10">
    <source>
        <dbReference type="ARBA" id="ARBA00023125"/>
    </source>
</evidence>
<dbReference type="GO" id="GO:0008270">
    <property type="term" value="F:zinc ion binding"/>
    <property type="evidence" value="ECO:0007669"/>
    <property type="project" value="TreeGrafter"/>
</dbReference>
<evidence type="ECO:0000256" key="2">
    <source>
        <dbReference type="ARBA" id="ARBA00007957"/>
    </source>
</evidence>
<dbReference type="Gene3D" id="1.10.10.10">
    <property type="entry name" value="Winged helix-like DNA-binding domain superfamily/Winged helix DNA-binding domain"/>
    <property type="match status" value="1"/>
</dbReference>